<dbReference type="Proteomes" id="UP001530315">
    <property type="component" value="Unassembled WGS sequence"/>
</dbReference>
<feature type="domain" description="Histone deacetylase" evidence="3">
    <location>
        <begin position="218"/>
        <end position="386"/>
    </location>
</feature>
<organism evidence="4 5">
    <name type="scientific">Stephanodiscus triporus</name>
    <dbReference type="NCBI Taxonomy" id="2934178"/>
    <lineage>
        <taxon>Eukaryota</taxon>
        <taxon>Sar</taxon>
        <taxon>Stramenopiles</taxon>
        <taxon>Ochrophyta</taxon>
        <taxon>Bacillariophyta</taxon>
        <taxon>Coscinodiscophyceae</taxon>
        <taxon>Thalassiosirophycidae</taxon>
        <taxon>Stephanodiscales</taxon>
        <taxon>Stephanodiscaceae</taxon>
        <taxon>Stephanodiscus</taxon>
    </lineage>
</organism>
<keyword evidence="2" id="KW-0732">Signal</keyword>
<proteinExistence type="predicted"/>
<sequence length="424" mass="48441">MIGRMMLSHTRGVMLILLRSASHGAAFLSTLREQLRYSSASPRRVVGRRYHPASTDNECIRSDPVDAPAFAIYYNDVYEVDLPTGHRFPMQKYRIVREGVQAKLDSLREDEKARVSCDFRVSPLATEAQLVTTHDARYVNRYLTGEMTESENRNIGFPWSPQHVNRTLSSLMLPGVPITLSEITARAFVYFQVKSNKIALILHAKFAECTDLALLSQFFTDIAVAANVLLESYSSSIRRILIIDLDVHQGNGNAALFDKNDRVQTFSMHCSGNYFSKKETSDLDVELPIGCDDETYLSTLRYWLKRIEQHQFDESIDVEQKYTITGRRKNFDLIFFQSGVDIHEDDRLGRLRITADGISKRNAIVFDFSHRMNAPLIVTMGGGYPKDDDWTPIIESHVGVYWEAHQYLSTMYSRAPMLEKMPLI</sequence>
<keyword evidence="5" id="KW-1185">Reference proteome</keyword>
<dbReference type="InterPro" id="IPR044150">
    <property type="entry name" value="HDAC_classIV"/>
</dbReference>
<evidence type="ECO:0000256" key="1">
    <source>
        <dbReference type="ARBA" id="ARBA00022801"/>
    </source>
</evidence>
<dbReference type="Gene3D" id="3.40.800.20">
    <property type="entry name" value="Histone deacetylase domain"/>
    <property type="match status" value="1"/>
</dbReference>
<dbReference type="GO" id="GO:0016787">
    <property type="term" value="F:hydrolase activity"/>
    <property type="evidence" value="ECO:0007669"/>
    <property type="project" value="UniProtKB-KW"/>
</dbReference>
<evidence type="ECO:0000313" key="5">
    <source>
        <dbReference type="Proteomes" id="UP001530315"/>
    </source>
</evidence>
<feature type="signal peptide" evidence="2">
    <location>
        <begin position="1"/>
        <end position="24"/>
    </location>
</feature>
<dbReference type="EMBL" id="JALLAZ020001524">
    <property type="protein sequence ID" value="KAL3773548.1"/>
    <property type="molecule type" value="Genomic_DNA"/>
</dbReference>
<protein>
    <recommendedName>
        <fullName evidence="3">Histone deacetylase domain-containing protein</fullName>
    </recommendedName>
</protein>
<reference evidence="4 5" key="1">
    <citation type="submission" date="2024-10" db="EMBL/GenBank/DDBJ databases">
        <title>Updated reference genomes for cyclostephanoid diatoms.</title>
        <authorList>
            <person name="Roberts W.R."/>
            <person name="Alverson A.J."/>
        </authorList>
    </citation>
    <scope>NUCLEOTIDE SEQUENCE [LARGE SCALE GENOMIC DNA]</scope>
    <source>
        <strain evidence="4 5">AJA276-08</strain>
    </source>
</reference>
<dbReference type="Pfam" id="PF00850">
    <property type="entry name" value="Hist_deacetyl"/>
    <property type="match status" value="1"/>
</dbReference>
<dbReference type="CDD" id="cd09993">
    <property type="entry name" value="HDAC_classIV"/>
    <property type="match status" value="1"/>
</dbReference>
<keyword evidence="1" id="KW-0378">Hydrolase</keyword>
<dbReference type="PANTHER" id="PTHR10625">
    <property type="entry name" value="HISTONE DEACETYLASE HDAC1-RELATED"/>
    <property type="match status" value="1"/>
</dbReference>
<gene>
    <name evidence="4" type="ORF">ACHAW5_010379</name>
</gene>
<evidence type="ECO:0000259" key="3">
    <source>
        <dbReference type="Pfam" id="PF00850"/>
    </source>
</evidence>
<feature type="chain" id="PRO_5044849097" description="Histone deacetylase domain-containing protein" evidence="2">
    <location>
        <begin position="25"/>
        <end position="424"/>
    </location>
</feature>
<dbReference type="InterPro" id="IPR023801">
    <property type="entry name" value="His_deacetylse_dom"/>
</dbReference>
<dbReference type="PANTHER" id="PTHR10625:SF19">
    <property type="entry name" value="HISTONE DEACETYLASE 12"/>
    <property type="match status" value="1"/>
</dbReference>
<evidence type="ECO:0000313" key="4">
    <source>
        <dbReference type="EMBL" id="KAL3773548.1"/>
    </source>
</evidence>
<dbReference type="InterPro" id="IPR037138">
    <property type="entry name" value="His_deacetylse_dom_sf"/>
</dbReference>
<name>A0ABD3NBX5_9STRA</name>
<dbReference type="AlphaFoldDB" id="A0ABD3NBX5"/>
<accession>A0ABD3NBX5</accession>
<comment type="caution">
    <text evidence="4">The sequence shown here is derived from an EMBL/GenBank/DDBJ whole genome shotgun (WGS) entry which is preliminary data.</text>
</comment>
<dbReference type="InterPro" id="IPR023696">
    <property type="entry name" value="Ureohydrolase_dom_sf"/>
</dbReference>
<evidence type="ECO:0000256" key="2">
    <source>
        <dbReference type="SAM" id="SignalP"/>
    </source>
</evidence>
<dbReference type="SUPFAM" id="SSF52768">
    <property type="entry name" value="Arginase/deacetylase"/>
    <property type="match status" value="1"/>
</dbReference>